<evidence type="ECO:0000256" key="6">
    <source>
        <dbReference type="ARBA" id="ARBA00023137"/>
    </source>
</evidence>
<dbReference type="GO" id="GO:0004714">
    <property type="term" value="F:transmembrane receptor protein tyrosine kinase activity"/>
    <property type="evidence" value="ECO:0007669"/>
    <property type="project" value="UniProtKB-EC"/>
</dbReference>
<dbReference type="InterPro" id="IPR008266">
    <property type="entry name" value="Tyr_kinase_AS"/>
</dbReference>
<dbReference type="PRINTS" id="PR00109">
    <property type="entry name" value="TYRKINASE"/>
</dbReference>
<evidence type="ECO:0000256" key="9">
    <source>
        <dbReference type="SAM" id="MobiDB-lite"/>
    </source>
</evidence>
<protein>
    <submittedName>
        <fullName evidence="12">Tyrosine-protein kinase transmembrane receptor Ror</fullName>
    </submittedName>
</protein>
<dbReference type="EMBL" id="JAIZAY010000018">
    <property type="protein sequence ID" value="KAJ8024454.1"/>
    <property type="molecule type" value="Genomic_DNA"/>
</dbReference>
<comment type="subcellular location">
    <subcellularLocation>
        <location evidence="1">Membrane</location>
        <topology evidence="1">Single-pass membrane protein</topology>
    </subcellularLocation>
</comment>
<dbReference type="OrthoDB" id="4062651at2759"/>
<dbReference type="InterPro" id="IPR000719">
    <property type="entry name" value="Prot_kinase_dom"/>
</dbReference>
<comment type="caution">
    <text evidence="12">The sequence shown here is derived from an EMBL/GenBank/DDBJ whole genome shotgun (WGS) entry which is preliminary data.</text>
</comment>
<dbReference type="PROSITE" id="PS50011">
    <property type="entry name" value="PROTEIN_KINASE_DOM"/>
    <property type="match status" value="1"/>
</dbReference>
<dbReference type="Pfam" id="PF07714">
    <property type="entry name" value="PK_Tyr_Ser-Thr"/>
    <property type="match status" value="1"/>
</dbReference>
<keyword evidence="6" id="KW-0829">Tyrosine-protein kinase</keyword>
<sequence length="449" mass="51039">MIILKPRPSNHALKNNTNTTPTPTPTTPSAPSETEQPFLVYIFIAGITVLLVFILCLLLIRLGILRKRTSKEERPVFSIRVSNHSSEVPVLPEFRDKEIINIYDVELSEEAIGSGQFGEVFKATLNLGEGNLNKQTVAVKRSKDNLRAALKEEFLDEIRLMIEIGNHPNIMPLLACRTVAEPYYLITEYMKYGSLKDYLHKSSIPEIVSQDPNYDLTDLRKLQICHQISKGMEYLATTRFFHGDLAARNVLINEEMVAKISDFGLSNDIYAKGYVRLPEEQKRPVKWYSPEANHFGKCSSEGDVWSFGVVLYEIYSGGQEPYPGMLPREVAVRVKAGYRMDRPENCPKQIYIIMRDCWQYEPSDRPSFELIRQKFDEMLSRGDDPYVHSIGDHERVVDNDSSSAGNVERVSVESSIYDASLNITYSRLVPNVEEDPKVSTENNKGQDGK</sequence>
<name>A0A9Q1BGM4_HOLLE</name>
<gene>
    <name evidence="12" type="ORF">HOLleu_34367</name>
</gene>
<dbReference type="PROSITE" id="PS00107">
    <property type="entry name" value="PROTEIN_KINASE_ATP"/>
    <property type="match status" value="1"/>
</dbReference>
<dbReference type="GO" id="GO:0005886">
    <property type="term" value="C:plasma membrane"/>
    <property type="evidence" value="ECO:0007669"/>
    <property type="project" value="TreeGrafter"/>
</dbReference>
<dbReference type="PANTHER" id="PTHR24416:SF620">
    <property type="entry name" value="TYROSINE-PROTEIN KINASE RECEPTOR TORSO"/>
    <property type="match status" value="1"/>
</dbReference>
<keyword evidence="13" id="KW-1185">Reference proteome</keyword>
<dbReference type="GO" id="GO:0005524">
    <property type="term" value="F:ATP binding"/>
    <property type="evidence" value="ECO:0007669"/>
    <property type="project" value="UniProtKB-UniRule"/>
</dbReference>
<keyword evidence="10" id="KW-0472">Membrane</keyword>
<dbReference type="CDD" id="cd00192">
    <property type="entry name" value="PTKc"/>
    <property type="match status" value="1"/>
</dbReference>
<reference evidence="12" key="1">
    <citation type="submission" date="2021-10" db="EMBL/GenBank/DDBJ databases">
        <title>Tropical sea cucumber genome reveals ecological adaptation and Cuvierian tubules defense mechanism.</title>
        <authorList>
            <person name="Chen T."/>
        </authorList>
    </citation>
    <scope>NUCLEOTIDE SEQUENCE</scope>
    <source>
        <strain evidence="12">Nanhai2018</strain>
        <tissue evidence="12">Muscle</tissue>
    </source>
</reference>
<dbReference type="GO" id="GO:0043235">
    <property type="term" value="C:receptor complex"/>
    <property type="evidence" value="ECO:0007669"/>
    <property type="project" value="TreeGrafter"/>
</dbReference>
<evidence type="ECO:0000256" key="7">
    <source>
        <dbReference type="ARBA" id="ARBA00051243"/>
    </source>
</evidence>
<keyword evidence="12" id="KW-0675">Receptor</keyword>
<evidence type="ECO:0000259" key="11">
    <source>
        <dbReference type="PROSITE" id="PS50011"/>
    </source>
</evidence>
<evidence type="ECO:0000256" key="10">
    <source>
        <dbReference type="SAM" id="Phobius"/>
    </source>
</evidence>
<evidence type="ECO:0000256" key="1">
    <source>
        <dbReference type="ARBA" id="ARBA00004167"/>
    </source>
</evidence>
<keyword evidence="5 8" id="KW-0067">ATP-binding</keyword>
<dbReference type="InterPro" id="IPR001245">
    <property type="entry name" value="Ser-Thr/Tyr_kinase_cat_dom"/>
</dbReference>
<dbReference type="SUPFAM" id="SSF56112">
    <property type="entry name" value="Protein kinase-like (PK-like)"/>
    <property type="match status" value="1"/>
</dbReference>
<feature type="region of interest" description="Disordered" evidence="9">
    <location>
        <begin position="1"/>
        <end position="31"/>
    </location>
</feature>
<dbReference type="PANTHER" id="PTHR24416">
    <property type="entry name" value="TYROSINE-PROTEIN KINASE RECEPTOR"/>
    <property type="match status" value="1"/>
</dbReference>
<dbReference type="GO" id="GO:0007169">
    <property type="term" value="P:cell surface receptor protein tyrosine kinase signaling pathway"/>
    <property type="evidence" value="ECO:0007669"/>
    <property type="project" value="TreeGrafter"/>
</dbReference>
<evidence type="ECO:0000256" key="3">
    <source>
        <dbReference type="ARBA" id="ARBA00022741"/>
    </source>
</evidence>
<feature type="transmembrane region" description="Helical" evidence="10">
    <location>
        <begin position="38"/>
        <end position="64"/>
    </location>
</feature>
<dbReference type="InterPro" id="IPR011009">
    <property type="entry name" value="Kinase-like_dom_sf"/>
</dbReference>
<accession>A0A9Q1BGM4</accession>
<evidence type="ECO:0000256" key="2">
    <source>
        <dbReference type="ARBA" id="ARBA00022679"/>
    </source>
</evidence>
<keyword evidence="10" id="KW-1133">Transmembrane helix</keyword>
<dbReference type="AlphaFoldDB" id="A0A9Q1BGM4"/>
<dbReference type="InterPro" id="IPR017441">
    <property type="entry name" value="Protein_kinase_ATP_BS"/>
</dbReference>
<proteinExistence type="predicted"/>
<dbReference type="Gene3D" id="1.10.510.10">
    <property type="entry name" value="Transferase(Phosphotransferase) domain 1"/>
    <property type="match status" value="1"/>
</dbReference>
<keyword evidence="2" id="KW-0808">Transferase</keyword>
<comment type="catalytic activity">
    <reaction evidence="7">
        <text>L-tyrosyl-[protein] + ATP = O-phospho-L-tyrosyl-[protein] + ADP + H(+)</text>
        <dbReference type="Rhea" id="RHEA:10596"/>
        <dbReference type="Rhea" id="RHEA-COMP:10136"/>
        <dbReference type="Rhea" id="RHEA-COMP:20101"/>
        <dbReference type="ChEBI" id="CHEBI:15378"/>
        <dbReference type="ChEBI" id="CHEBI:30616"/>
        <dbReference type="ChEBI" id="CHEBI:46858"/>
        <dbReference type="ChEBI" id="CHEBI:61978"/>
        <dbReference type="ChEBI" id="CHEBI:456216"/>
        <dbReference type="EC" id="2.7.10.1"/>
    </reaction>
</comment>
<evidence type="ECO:0000313" key="13">
    <source>
        <dbReference type="Proteomes" id="UP001152320"/>
    </source>
</evidence>
<dbReference type="Proteomes" id="UP001152320">
    <property type="component" value="Chromosome 18"/>
</dbReference>
<dbReference type="Gene3D" id="3.30.200.20">
    <property type="entry name" value="Phosphorylase Kinase, domain 1"/>
    <property type="match status" value="1"/>
</dbReference>
<evidence type="ECO:0000256" key="4">
    <source>
        <dbReference type="ARBA" id="ARBA00022777"/>
    </source>
</evidence>
<organism evidence="12 13">
    <name type="scientific">Holothuria leucospilota</name>
    <name type="common">Black long sea cucumber</name>
    <name type="synonym">Mertensiothuria leucospilota</name>
    <dbReference type="NCBI Taxonomy" id="206669"/>
    <lineage>
        <taxon>Eukaryota</taxon>
        <taxon>Metazoa</taxon>
        <taxon>Echinodermata</taxon>
        <taxon>Eleutherozoa</taxon>
        <taxon>Echinozoa</taxon>
        <taxon>Holothuroidea</taxon>
        <taxon>Aspidochirotacea</taxon>
        <taxon>Aspidochirotida</taxon>
        <taxon>Holothuriidae</taxon>
        <taxon>Holothuria</taxon>
    </lineage>
</organism>
<evidence type="ECO:0000313" key="12">
    <source>
        <dbReference type="EMBL" id="KAJ8024454.1"/>
    </source>
</evidence>
<dbReference type="PROSITE" id="PS00109">
    <property type="entry name" value="PROTEIN_KINASE_TYR"/>
    <property type="match status" value="1"/>
</dbReference>
<feature type="domain" description="Protein kinase" evidence="11">
    <location>
        <begin position="106"/>
        <end position="387"/>
    </location>
</feature>
<evidence type="ECO:0000256" key="8">
    <source>
        <dbReference type="PROSITE-ProRule" id="PRU10141"/>
    </source>
</evidence>
<dbReference type="FunFam" id="1.10.510.10:FF:000554">
    <property type="entry name" value="Predicted protein"/>
    <property type="match status" value="1"/>
</dbReference>
<evidence type="ECO:0000256" key="5">
    <source>
        <dbReference type="ARBA" id="ARBA00022840"/>
    </source>
</evidence>
<keyword evidence="4 12" id="KW-0418">Kinase</keyword>
<keyword evidence="3 8" id="KW-0547">Nucleotide-binding</keyword>
<dbReference type="InterPro" id="IPR050122">
    <property type="entry name" value="RTK"/>
</dbReference>
<keyword evidence="10 12" id="KW-0812">Transmembrane</keyword>
<feature type="binding site" evidence="8">
    <location>
        <position position="140"/>
    </location>
    <ligand>
        <name>ATP</name>
        <dbReference type="ChEBI" id="CHEBI:30616"/>
    </ligand>
</feature>